<proteinExistence type="predicted"/>
<name>A0A090QP56_9GAMM</name>
<reference evidence="1 2" key="1">
    <citation type="journal article" date="2014" name="Genome Announc.">
        <title>Draft Genome Sequences of Two Vibrionaceae Species, Vibrio ponticus C121 and Photobacterium aphoticum C119, Isolated as Coral Reef Microbiota.</title>
        <authorList>
            <person name="Al-saari N."/>
            <person name="Meirelles P.M."/>
            <person name="Mino S."/>
            <person name="Suda W."/>
            <person name="Oshima K."/>
            <person name="Hattori M."/>
            <person name="Ohkuma M."/>
            <person name="Thompson F.L."/>
            <person name="Gomez-Gil B."/>
            <person name="Sawabe T."/>
            <person name="Sawabe T."/>
        </authorList>
    </citation>
    <scope>NUCLEOTIDE SEQUENCE [LARGE SCALE GENOMIC DNA]</scope>
    <source>
        <strain evidence="1 2">JCM 19237</strain>
    </source>
</reference>
<dbReference type="EMBL" id="BBMN01000003">
    <property type="protein sequence ID" value="GAL03998.1"/>
    <property type="molecule type" value="Genomic_DNA"/>
</dbReference>
<dbReference type="AlphaFoldDB" id="A0A090QP56"/>
<protein>
    <submittedName>
        <fullName evidence="1">Uncharacterized protein</fullName>
    </submittedName>
</protein>
<sequence>MANDFAEQIFQSVIRKMNPQFAQLCVTTKHGYKNNVMNAPVFLALATSKQAELVFTPEVVHAMREYRRFDPEYFDDSFALTQKMIIGLLAI</sequence>
<dbReference type="Proteomes" id="UP000029227">
    <property type="component" value="Unassembled WGS sequence"/>
</dbReference>
<dbReference type="STRING" id="754436.JCM19237_2149"/>
<evidence type="ECO:0000313" key="2">
    <source>
        <dbReference type="Proteomes" id="UP000029227"/>
    </source>
</evidence>
<evidence type="ECO:0000313" key="1">
    <source>
        <dbReference type="EMBL" id="GAL03998.1"/>
    </source>
</evidence>
<comment type="caution">
    <text evidence="1">The sequence shown here is derived from an EMBL/GenBank/DDBJ whole genome shotgun (WGS) entry which is preliminary data.</text>
</comment>
<organism evidence="1 2">
    <name type="scientific">Photobacterium aphoticum</name>
    <dbReference type="NCBI Taxonomy" id="754436"/>
    <lineage>
        <taxon>Bacteria</taxon>
        <taxon>Pseudomonadati</taxon>
        <taxon>Pseudomonadota</taxon>
        <taxon>Gammaproteobacteria</taxon>
        <taxon>Vibrionales</taxon>
        <taxon>Vibrionaceae</taxon>
        <taxon>Photobacterium</taxon>
    </lineage>
</organism>
<accession>A0A090QP56</accession>
<gene>
    <name evidence="1" type="ORF">JCM19237_2149</name>
</gene>